<dbReference type="EMBL" id="CZCS02000180">
    <property type="protein sequence ID" value="VXD18510.1"/>
    <property type="molecule type" value="Genomic_DNA"/>
</dbReference>
<keyword evidence="2" id="KW-1185">Reference proteome</keyword>
<gene>
    <name evidence="1" type="ORF">PL9631_400010</name>
</gene>
<reference evidence="1" key="1">
    <citation type="submission" date="2019-10" db="EMBL/GenBank/DDBJ databases">
        <authorList>
            <consortium name="Genoscope - CEA"/>
            <person name="William W."/>
        </authorList>
    </citation>
    <scope>NUCLEOTIDE SEQUENCE [LARGE SCALE GENOMIC DNA]</scope>
    <source>
        <strain evidence="1">BBR_PRJEB10994</strain>
    </source>
</reference>
<dbReference type="AlphaFoldDB" id="A0A7Z9BQS3"/>
<accession>A0A7Z9BQS3</accession>
<protein>
    <submittedName>
        <fullName evidence="1">Uncharacterized protein</fullName>
    </submittedName>
</protein>
<evidence type="ECO:0000313" key="1">
    <source>
        <dbReference type="EMBL" id="VXD18510.1"/>
    </source>
</evidence>
<comment type="caution">
    <text evidence="1">The sequence shown here is derived from an EMBL/GenBank/DDBJ whole genome shotgun (WGS) entry which is preliminary data.</text>
</comment>
<sequence length="44" mass="4888">MFQDSPKGLTTFQDSPKGLTTYEDFHGQKIRDSILPNFGVNGIS</sequence>
<evidence type="ECO:0000313" key="2">
    <source>
        <dbReference type="Proteomes" id="UP000182190"/>
    </source>
</evidence>
<dbReference type="Proteomes" id="UP000182190">
    <property type="component" value="Unassembled WGS sequence"/>
</dbReference>
<name>A0A7Z9BQS3_9CYAN</name>
<proteinExistence type="predicted"/>
<organism evidence="1 2">
    <name type="scientific">Planktothrix paucivesiculata PCC 9631</name>
    <dbReference type="NCBI Taxonomy" id="671071"/>
    <lineage>
        <taxon>Bacteria</taxon>
        <taxon>Bacillati</taxon>
        <taxon>Cyanobacteriota</taxon>
        <taxon>Cyanophyceae</taxon>
        <taxon>Oscillatoriophycideae</taxon>
        <taxon>Oscillatoriales</taxon>
        <taxon>Microcoleaceae</taxon>
        <taxon>Planktothrix</taxon>
    </lineage>
</organism>